<keyword evidence="4" id="KW-1185">Reference proteome</keyword>
<dbReference type="SUPFAM" id="SSF82153">
    <property type="entry name" value="FAS1 domain"/>
    <property type="match status" value="2"/>
</dbReference>
<feature type="domain" description="FAS1" evidence="2">
    <location>
        <begin position="190"/>
        <end position="334"/>
    </location>
</feature>
<dbReference type="Pfam" id="PF02469">
    <property type="entry name" value="Fasciclin"/>
    <property type="match status" value="2"/>
</dbReference>
<evidence type="ECO:0000259" key="2">
    <source>
        <dbReference type="PROSITE" id="PS50213"/>
    </source>
</evidence>
<dbReference type="InterPro" id="IPR000782">
    <property type="entry name" value="FAS1_domain"/>
</dbReference>
<dbReference type="PANTHER" id="PTHR10900:SF77">
    <property type="entry name" value="FI19380P1"/>
    <property type="match status" value="1"/>
</dbReference>
<dbReference type="InterPro" id="IPR036378">
    <property type="entry name" value="FAS1_dom_sf"/>
</dbReference>
<accession>A0A9Q0ANJ3</accession>
<organism evidence="3 4">
    <name type="scientific">Neoarthrinium moseri</name>
    <dbReference type="NCBI Taxonomy" id="1658444"/>
    <lineage>
        <taxon>Eukaryota</taxon>
        <taxon>Fungi</taxon>
        <taxon>Dikarya</taxon>
        <taxon>Ascomycota</taxon>
        <taxon>Pezizomycotina</taxon>
        <taxon>Sordariomycetes</taxon>
        <taxon>Xylariomycetidae</taxon>
        <taxon>Amphisphaeriales</taxon>
        <taxon>Apiosporaceae</taxon>
        <taxon>Neoarthrinium</taxon>
    </lineage>
</organism>
<dbReference type="SMART" id="SM00554">
    <property type="entry name" value="FAS1"/>
    <property type="match status" value="2"/>
</dbReference>
<evidence type="ECO:0000313" key="3">
    <source>
        <dbReference type="EMBL" id="KAI1864677.1"/>
    </source>
</evidence>
<dbReference type="InterPro" id="IPR050904">
    <property type="entry name" value="Adhesion/Biosynth-related"/>
</dbReference>
<dbReference type="Proteomes" id="UP000829685">
    <property type="component" value="Unassembled WGS sequence"/>
</dbReference>
<comment type="caution">
    <text evidence="3">The sequence shown here is derived from an EMBL/GenBank/DDBJ whole genome shotgun (WGS) entry which is preliminary data.</text>
</comment>
<dbReference type="PROSITE" id="PS50213">
    <property type="entry name" value="FAS1"/>
    <property type="match status" value="2"/>
</dbReference>
<sequence>MVIGGFSVRPLKLFGAFFLLNLLPYAICVVGAQELPDLGTVLSREQDLSTYYELIKKYPQILLQLPTSGGITLIAPSNAAFANIPGTPLNSLWAADKPEIAVPILLYHVLASSLSARSLAVGTPVYAPTLLRDPAWTSLGAGGQAILVNRQPGNVVVFVSGGGTRSTLRKADIAFKGGLVQIVDNLLIPPGPLNVTLASFQDLSFLGALYAAGLYDELAGHGGGATNGTERSSNYTIFAPSISGFQAVNTTLSNLAREALAAVMRYHVVPSQVLPSTALTNATNHSTLAAASDGQGTQLHVHRAGNNLYINSAQVIQPDILWAGGIIHIIDNVLNPNVPDPVPDPELSVQRPVFEGAVDDVATLSETGLPFTAALPCSVSCPVASSATVPRTTSSTTVGTSSSKALAARCTGSSGAPGVMNAVAGAAAVGVVLGSV</sequence>
<keyword evidence="1" id="KW-0732">Signal</keyword>
<dbReference type="Gene3D" id="2.30.180.10">
    <property type="entry name" value="FAS1 domain"/>
    <property type="match status" value="2"/>
</dbReference>
<feature type="domain" description="FAS1" evidence="2">
    <location>
        <begin position="35"/>
        <end position="187"/>
    </location>
</feature>
<evidence type="ECO:0000256" key="1">
    <source>
        <dbReference type="SAM" id="SignalP"/>
    </source>
</evidence>
<dbReference type="PANTHER" id="PTHR10900">
    <property type="entry name" value="PERIOSTIN-RELATED"/>
    <property type="match status" value="1"/>
</dbReference>
<protein>
    <recommendedName>
        <fullName evidence="2">FAS1 domain-containing protein</fullName>
    </recommendedName>
</protein>
<dbReference type="AlphaFoldDB" id="A0A9Q0ANJ3"/>
<dbReference type="GO" id="GO:0000329">
    <property type="term" value="C:fungal-type vacuole membrane"/>
    <property type="evidence" value="ECO:0007669"/>
    <property type="project" value="TreeGrafter"/>
</dbReference>
<name>A0A9Q0ANJ3_9PEZI</name>
<proteinExistence type="predicted"/>
<evidence type="ECO:0000313" key="4">
    <source>
        <dbReference type="Proteomes" id="UP000829685"/>
    </source>
</evidence>
<reference evidence="3" key="1">
    <citation type="submission" date="2021-03" db="EMBL/GenBank/DDBJ databases">
        <title>Revisited historic fungal species revealed as producer of novel bioactive compounds through whole genome sequencing and comparative genomics.</title>
        <authorList>
            <person name="Vignolle G.A."/>
            <person name="Hochenegger N."/>
            <person name="Mach R.L."/>
            <person name="Mach-Aigner A.R."/>
            <person name="Javad Rahimi M."/>
            <person name="Salim K.A."/>
            <person name="Chan C.M."/>
            <person name="Lim L.B.L."/>
            <person name="Cai F."/>
            <person name="Druzhinina I.S."/>
            <person name="U'Ren J.M."/>
            <person name="Derntl C."/>
        </authorList>
    </citation>
    <scope>NUCLEOTIDE SEQUENCE</scope>
    <source>
        <strain evidence="3">TUCIM 5799</strain>
    </source>
</reference>
<gene>
    <name evidence="3" type="ORF">JX265_008401</name>
</gene>
<dbReference type="GO" id="GO:0016236">
    <property type="term" value="P:macroautophagy"/>
    <property type="evidence" value="ECO:0007669"/>
    <property type="project" value="TreeGrafter"/>
</dbReference>
<feature type="chain" id="PRO_5040324152" description="FAS1 domain-containing protein" evidence="1">
    <location>
        <begin position="29"/>
        <end position="436"/>
    </location>
</feature>
<feature type="signal peptide" evidence="1">
    <location>
        <begin position="1"/>
        <end position="28"/>
    </location>
</feature>
<dbReference type="EMBL" id="JAFIMR010000023">
    <property type="protein sequence ID" value="KAI1864677.1"/>
    <property type="molecule type" value="Genomic_DNA"/>
</dbReference>